<evidence type="ECO:0000313" key="4">
    <source>
        <dbReference type="EMBL" id="VFJ15464.1"/>
    </source>
</evidence>
<dbReference type="AlphaFoldDB" id="A0A484ICI3"/>
<organism evidence="4 5">
    <name type="scientific">Candidatus Nitrosocosmicus franklandianus</name>
    <dbReference type="NCBI Taxonomy" id="1798806"/>
    <lineage>
        <taxon>Archaea</taxon>
        <taxon>Nitrososphaerota</taxon>
        <taxon>Nitrososphaeria</taxon>
        <taxon>Nitrososphaerales</taxon>
        <taxon>Nitrososphaeraceae</taxon>
        <taxon>Candidatus Nitrosocosmicus</taxon>
    </lineage>
</organism>
<dbReference type="GO" id="GO:0003677">
    <property type="term" value="F:DNA binding"/>
    <property type="evidence" value="ECO:0007669"/>
    <property type="project" value="InterPro"/>
</dbReference>
<keyword evidence="1 4" id="KW-0240">DNA-directed RNA polymerase</keyword>
<keyword evidence="5" id="KW-1185">Reference proteome</keyword>
<keyword evidence="2" id="KW-0804">Transcription</keyword>
<dbReference type="OrthoDB" id="10567at2157"/>
<dbReference type="PANTHER" id="PTHR47227">
    <property type="entry name" value="DNA-DIRECTED RNA POLYMERASE SUBUNIT K"/>
    <property type="match status" value="1"/>
</dbReference>
<proteinExistence type="predicted"/>
<dbReference type="Gene3D" id="3.90.940.10">
    <property type="match status" value="1"/>
</dbReference>
<evidence type="ECO:0000256" key="2">
    <source>
        <dbReference type="ARBA" id="ARBA00023163"/>
    </source>
</evidence>
<dbReference type="GO" id="GO:0000428">
    <property type="term" value="C:DNA-directed RNA polymerase complex"/>
    <property type="evidence" value="ECO:0007669"/>
    <property type="project" value="UniProtKB-KW"/>
</dbReference>
<dbReference type="InterPro" id="IPR006111">
    <property type="entry name" value="Rpo6/Rpb6"/>
</dbReference>
<sequence length="150" mass="17079">MAIKRIRKKSGTNKGDNIEKNNNEDNSENSLGVDSTEIQLESKTKEEEDITKKYKTYEADVDFKLREVDSKSEEIIIGPNRLTRFEKARITGARSLQLSLGAPILTKIPLELTDTIMIARYELDKKSLPISIRRILPNGLYQDIPIGWTV</sequence>
<evidence type="ECO:0000313" key="5">
    <source>
        <dbReference type="Proteomes" id="UP000294299"/>
    </source>
</evidence>
<dbReference type="GO" id="GO:0006360">
    <property type="term" value="P:transcription by RNA polymerase I"/>
    <property type="evidence" value="ECO:0007669"/>
    <property type="project" value="TreeGrafter"/>
</dbReference>
<feature type="compositionally biased region" description="Basic and acidic residues" evidence="3">
    <location>
        <begin position="40"/>
        <end position="49"/>
    </location>
</feature>
<dbReference type="SUPFAM" id="SSF63562">
    <property type="entry name" value="RPB6/omega subunit-like"/>
    <property type="match status" value="1"/>
</dbReference>
<dbReference type="GO" id="GO:0006366">
    <property type="term" value="P:transcription by RNA polymerase II"/>
    <property type="evidence" value="ECO:0007669"/>
    <property type="project" value="TreeGrafter"/>
</dbReference>
<reference evidence="4 5" key="1">
    <citation type="submission" date="2019-02" db="EMBL/GenBank/DDBJ databases">
        <authorList>
            <person name="Lehtovirta-Morley E L."/>
        </authorList>
    </citation>
    <scope>NUCLEOTIDE SEQUENCE [LARGE SCALE GENOMIC DNA]</scope>
    <source>
        <strain evidence="4">NFRAN1</strain>
    </source>
</reference>
<dbReference type="InterPro" id="IPR036161">
    <property type="entry name" value="RPB6/omega-like_sf"/>
</dbReference>
<dbReference type="NCBIfam" id="NF002207">
    <property type="entry name" value="PRK01099.1-2"/>
    <property type="match status" value="1"/>
</dbReference>
<feature type="region of interest" description="Disordered" evidence="3">
    <location>
        <begin position="1"/>
        <end position="49"/>
    </location>
</feature>
<protein>
    <submittedName>
        <fullName evidence="4">DNA-directed RNA polymerase subunit K</fullName>
    </submittedName>
</protein>
<dbReference type="PANTHER" id="PTHR47227:SF5">
    <property type="entry name" value="DNA-DIRECTED RNA POLYMERASES I, II, AND III SUBUNIT RPABC2"/>
    <property type="match status" value="1"/>
</dbReference>
<gene>
    <name evidence="4" type="ORF">NFRAN_3146</name>
</gene>
<dbReference type="GO" id="GO:0042797">
    <property type="term" value="P:tRNA transcription by RNA polymerase III"/>
    <property type="evidence" value="ECO:0007669"/>
    <property type="project" value="TreeGrafter"/>
</dbReference>
<feature type="compositionally biased region" description="Basic residues" evidence="3">
    <location>
        <begin position="1"/>
        <end position="11"/>
    </location>
</feature>
<dbReference type="PIRSF" id="PIRSF000778">
    <property type="entry name" value="RpoK/RPB6"/>
    <property type="match status" value="1"/>
</dbReference>
<dbReference type="EMBL" id="LR216287">
    <property type="protein sequence ID" value="VFJ15464.1"/>
    <property type="molecule type" value="Genomic_DNA"/>
</dbReference>
<dbReference type="RefSeq" id="WP_197731197.1">
    <property type="nucleotide sequence ID" value="NZ_LR216287.1"/>
</dbReference>
<name>A0A484ICI3_9ARCH</name>
<dbReference type="GO" id="GO:0003899">
    <property type="term" value="F:DNA-directed RNA polymerase activity"/>
    <property type="evidence" value="ECO:0007669"/>
    <property type="project" value="InterPro"/>
</dbReference>
<dbReference type="GeneID" id="39422238"/>
<accession>A0A484ICI3</accession>
<evidence type="ECO:0000256" key="1">
    <source>
        <dbReference type="ARBA" id="ARBA00022478"/>
    </source>
</evidence>
<dbReference type="NCBIfam" id="NF002208">
    <property type="entry name" value="PRK01099.1-3"/>
    <property type="match status" value="1"/>
</dbReference>
<dbReference type="KEGG" id="nfn:NFRAN_3146"/>
<evidence type="ECO:0000256" key="3">
    <source>
        <dbReference type="SAM" id="MobiDB-lite"/>
    </source>
</evidence>
<dbReference type="Proteomes" id="UP000294299">
    <property type="component" value="Chromosome NFRAN"/>
</dbReference>